<keyword evidence="2" id="KW-0732">Signal</keyword>
<comment type="similarity">
    <text evidence="1">Belongs to the HEBP family.</text>
</comment>
<dbReference type="EMBL" id="HBEA01012962">
    <property type="protein sequence ID" value="CAD8260353.1"/>
    <property type="molecule type" value="Transcribed_RNA"/>
</dbReference>
<dbReference type="Gene3D" id="3.20.80.10">
    <property type="entry name" value="Regulatory factor, effector binding domain"/>
    <property type="match status" value="1"/>
</dbReference>
<feature type="chain" id="PRO_5030672767" description="Heme-binding protein 2" evidence="2">
    <location>
        <begin position="17"/>
        <end position="222"/>
    </location>
</feature>
<dbReference type="FunFam" id="3.20.80.10:FF:000002">
    <property type="entry name" value="Heme-binding protein 2"/>
    <property type="match status" value="1"/>
</dbReference>
<protein>
    <recommendedName>
        <fullName evidence="4">Heme-binding protein 2</fullName>
    </recommendedName>
</protein>
<organism evidence="3">
    <name type="scientific">Pinguiococcus pyrenoidosus</name>
    <dbReference type="NCBI Taxonomy" id="172671"/>
    <lineage>
        <taxon>Eukaryota</taxon>
        <taxon>Sar</taxon>
        <taxon>Stramenopiles</taxon>
        <taxon>Ochrophyta</taxon>
        <taxon>Pinguiophyceae</taxon>
        <taxon>Pinguiochrysidales</taxon>
        <taxon>Pinguiochrysidaceae</taxon>
        <taxon>Pinguiococcus</taxon>
    </lineage>
</organism>
<dbReference type="Pfam" id="PF04832">
    <property type="entry name" value="SOUL"/>
    <property type="match status" value="1"/>
</dbReference>
<dbReference type="PANTHER" id="PTHR11220">
    <property type="entry name" value="HEME-BINDING PROTEIN-RELATED"/>
    <property type="match status" value="1"/>
</dbReference>
<gene>
    <name evidence="3" type="ORF">PPYR1160_LOCUS9855</name>
</gene>
<dbReference type="InterPro" id="IPR011256">
    <property type="entry name" value="Reg_factor_effector_dom_sf"/>
</dbReference>
<reference evidence="3" key="1">
    <citation type="submission" date="2021-01" db="EMBL/GenBank/DDBJ databases">
        <authorList>
            <person name="Corre E."/>
            <person name="Pelletier E."/>
            <person name="Niang G."/>
            <person name="Scheremetjew M."/>
            <person name="Finn R."/>
            <person name="Kale V."/>
            <person name="Holt S."/>
            <person name="Cochrane G."/>
            <person name="Meng A."/>
            <person name="Brown T."/>
            <person name="Cohen L."/>
        </authorList>
    </citation>
    <scope>NUCLEOTIDE SEQUENCE</scope>
    <source>
        <strain evidence="3">CCMP2078</strain>
    </source>
</reference>
<sequence length="222" mass="24605">MLRTLILSSALVAAFSWEAPWYCHDLDCPAFESDDFPLETGEIVEVRHYEANLWTSTVIKGTSLMAATSEAFEKLFDYLQGANEAGEVVDMTAPVLTYITPGEGPNCAETFKVSFYVPYKYQDSAPPNPTADDVFIEKIDAMSVAIAAFDGFATDEQVIEEAAELAAKLQAEGVQMVSESYYFAAYDPPFRLTNRHNEVWLPILLEAQAKPETAQMGRSVEE</sequence>
<evidence type="ECO:0000256" key="1">
    <source>
        <dbReference type="ARBA" id="ARBA00009817"/>
    </source>
</evidence>
<evidence type="ECO:0000313" key="3">
    <source>
        <dbReference type="EMBL" id="CAD8260353.1"/>
    </source>
</evidence>
<accession>A0A7R9UCW7</accession>
<dbReference type="PANTHER" id="PTHR11220:SF1">
    <property type="entry name" value="HEME-BINDING PROTEIN 2"/>
    <property type="match status" value="1"/>
</dbReference>
<dbReference type="InterPro" id="IPR006917">
    <property type="entry name" value="SOUL_heme-bd"/>
</dbReference>
<dbReference type="AlphaFoldDB" id="A0A7R9UCW7"/>
<feature type="signal peptide" evidence="2">
    <location>
        <begin position="1"/>
        <end position="16"/>
    </location>
</feature>
<proteinExistence type="inferred from homology"/>
<dbReference type="SUPFAM" id="SSF55136">
    <property type="entry name" value="Probable bacterial effector-binding domain"/>
    <property type="match status" value="1"/>
</dbReference>
<evidence type="ECO:0000256" key="2">
    <source>
        <dbReference type="SAM" id="SignalP"/>
    </source>
</evidence>
<name>A0A7R9UCW7_9STRA</name>
<evidence type="ECO:0008006" key="4">
    <source>
        <dbReference type="Google" id="ProtNLM"/>
    </source>
</evidence>